<organism evidence="1 2">
    <name type="scientific">Trifolium pratense</name>
    <name type="common">Red clover</name>
    <dbReference type="NCBI Taxonomy" id="57577"/>
    <lineage>
        <taxon>Eukaryota</taxon>
        <taxon>Viridiplantae</taxon>
        <taxon>Streptophyta</taxon>
        <taxon>Embryophyta</taxon>
        <taxon>Tracheophyta</taxon>
        <taxon>Spermatophyta</taxon>
        <taxon>Magnoliopsida</taxon>
        <taxon>eudicotyledons</taxon>
        <taxon>Gunneridae</taxon>
        <taxon>Pentapetalae</taxon>
        <taxon>rosids</taxon>
        <taxon>fabids</taxon>
        <taxon>Fabales</taxon>
        <taxon>Fabaceae</taxon>
        <taxon>Papilionoideae</taxon>
        <taxon>50 kb inversion clade</taxon>
        <taxon>NPAAA clade</taxon>
        <taxon>Hologalegina</taxon>
        <taxon>IRL clade</taxon>
        <taxon>Trifolieae</taxon>
        <taxon>Trifolium</taxon>
    </lineage>
</organism>
<protein>
    <submittedName>
        <fullName evidence="1">Putative copia-type protein</fullName>
    </submittedName>
</protein>
<accession>A0A2K3KV18</accession>
<dbReference type="Proteomes" id="UP000236291">
    <property type="component" value="Unassembled WGS sequence"/>
</dbReference>
<feature type="non-terminal residue" evidence="1">
    <location>
        <position position="50"/>
    </location>
</feature>
<comment type="caution">
    <text evidence="1">The sequence shown here is derived from an EMBL/GenBank/DDBJ whole genome shotgun (WGS) entry which is preliminary data.</text>
</comment>
<proteinExistence type="predicted"/>
<dbReference type="EMBL" id="ASHM01111452">
    <property type="protein sequence ID" value="PNX70125.1"/>
    <property type="molecule type" value="Genomic_DNA"/>
</dbReference>
<sequence length="50" mass="5899">MERLKRNLAPDFEIRDFGPLKYFLGMEVARSKKGIVVSQRKYVLNLLQET</sequence>
<evidence type="ECO:0000313" key="1">
    <source>
        <dbReference type="EMBL" id="PNX70125.1"/>
    </source>
</evidence>
<gene>
    <name evidence="1" type="ORF">L195_g057114</name>
</gene>
<reference evidence="1 2" key="2">
    <citation type="journal article" date="2017" name="Front. Plant Sci.">
        <title>Gene Classification and Mining of Molecular Markers Useful in Red Clover (Trifolium pratense) Breeding.</title>
        <authorList>
            <person name="Istvanek J."/>
            <person name="Dluhosova J."/>
            <person name="Dluhos P."/>
            <person name="Patkova L."/>
            <person name="Nedelnik J."/>
            <person name="Repkova J."/>
        </authorList>
    </citation>
    <scope>NUCLEOTIDE SEQUENCE [LARGE SCALE GENOMIC DNA]</scope>
    <source>
        <strain evidence="2">cv. Tatra</strain>
        <tissue evidence="1">Young leaves</tissue>
    </source>
</reference>
<name>A0A2K3KV18_TRIPR</name>
<evidence type="ECO:0000313" key="2">
    <source>
        <dbReference type="Proteomes" id="UP000236291"/>
    </source>
</evidence>
<dbReference type="AlphaFoldDB" id="A0A2K3KV18"/>
<reference evidence="1 2" key="1">
    <citation type="journal article" date="2014" name="Am. J. Bot.">
        <title>Genome assembly and annotation for red clover (Trifolium pratense; Fabaceae).</title>
        <authorList>
            <person name="Istvanek J."/>
            <person name="Jaros M."/>
            <person name="Krenek A."/>
            <person name="Repkova J."/>
        </authorList>
    </citation>
    <scope>NUCLEOTIDE SEQUENCE [LARGE SCALE GENOMIC DNA]</scope>
    <source>
        <strain evidence="2">cv. Tatra</strain>
        <tissue evidence="1">Young leaves</tissue>
    </source>
</reference>